<dbReference type="InterPro" id="IPR012337">
    <property type="entry name" value="RNaseH-like_sf"/>
</dbReference>
<dbReference type="Gene3D" id="3.30.420.10">
    <property type="entry name" value="Ribonuclease H-like superfamily/Ribonuclease H"/>
    <property type="match status" value="1"/>
</dbReference>
<dbReference type="SMART" id="SM00479">
    <property type="entry name" value="EXOIII"/>
    <property type="match status" value="1"/>
</dbReference>
<keyword evidence="5" id="KW-1185">Reference proteome</keyword>
<organism evidence="4 5">
    <name type="scientific">Nitrincola lacisaponensis</name>
    <dbReference type="NCBI Taxonomy" id="267850"/>
    <lineage>
        <taxon>Bacteria</taxon>
        <taxon>Pseudomonadati</taxon>
        <taxon>Pseudomonadota</taxon>
        <taxon>Gammaproteobacteria</taxon>
        <taxon>Oceanospirillales</taxon>
        <taxon>Oceanospirillaceae</taxon>
        <taxon>Nitrincola</taxon>
    </lineage>
</organism>
<gene>
    <name evidence="4" type="ORF">ADINL_2233</name>
</gene>
<dbReference type="OrthoDB" id="5705783at2"/>
<accession>A0A063Y076</accession>
<evidence type="ECO:0000259" key="3">
    <source>
        <dbReference type="SMART" id="SM00479"/>
    </source>
</evidence>
<dbReference type="InterPro" id="IPR013520">
    <property type="entry name" value="Ribonucl_H"/>
</dbReference>
<evidence type="ECO:0000313" key="4">
    <source>
        <dbReference type="EMBL" id="KDE39104.1"/>
    </source>
</evidence>
<dbReference type="Pfam" id="PF00929">
    <property type="entry name" value="RNase_T"/>
    <property type="match status" value="1"/>
</dbReference>
<reference evidence="4 5" key="1">
    <citation type="journal article" date="2005" name="Int. J. Syst. Evol. Microbiol.">
        <title>Nitrincola lacisaponensis gen. nov., sp. nov., a novel alkaliphilic bacterium isolated from an alkaline, saline lake.</title>
        <authorList>
            <person name="Dimitriu P.A."/>
            <person name="Shukla S.K."/>
            <person name="Conradt J."/>
            <person name="Marquez M.C."/>
            <person name="Ventosa A."/>
            <person name="Maglia A."/>
            <person name="Peyton B.M."/>
            <person name="Pinkart H.C."/>
            <person name="Mormile M.R."/>
        </authorList>
    </citation>
    <scope>NUCLEOTIDE SEQUENCE [LARGE SCALE GENOMIC DNA]</scope>
    <source>
        <strain evidence="4 5">4CA</strain>
    </source>
</reference>
<protein>
    <recommendedName>
        <fullName evidence="3">Exonuclease domain-containing protein</fullName>
    </recommendedName>
</protein>
<keyword evidence="2" id="KW-0269">Exonuclease</keyword>
<dbReference type="Proteomes" id="UP000027318">
    <property type="component" value="Unassembled WGS sequence"/>
</dbReference>
<dbReference type="AlphaFoldDB" id="A0A063Y076"/>
<dbReference type="GO" id="GO:0006259">
    <property type="term" value="P:DNA metabolic process"/>
    <property type="evidence" value="ECO:0007669"/>
    <property type="project" value="UniProtKB-ARBA"/>
</dbReference>
<keyword evidence="2" id="KW-0378">Hydrolase</keyword>
<dbReference type="GO" id="GO:0003676">
    <property type="term" value="F:nucleic acid binding"/>
    <property type="evidence" value="ECO:0007669"/>
    <property type="project" value="InterPro"/>
</dbReference>
<dbReference type="EMBL" id="JMSZ01000032">
    <property type="protein sequence ID" value="KDE39104.1"/>
    <property type="molecule type" value="Genomic_DNA"/>
</dbReference>
<dbReference type="SUPFAM" id="SSF53098">
    <property type="entry name" value="Ribonuclease H-like"/>
    <property type="match status" value="1"/>
</dbReference>
<name>A0A063Y076_9GAMM</name>
<evidence type="ECO:0000256" key="1">
    <source>
        <dbReference type="ARBA" id="ARBA00022722"/>
    </source>
</evidence>
<feature type="domain" description="Exonuclease" evidence="3">
    <location>
        <begin position="1"/>
        <end position="161"/>
    </location>
</feature>
<dbReference type="GO" id="GO:0004527">
    <property type="term" value="F:exonuclease activity"/>
    <property type="evidence" value="ECO:0007669"/>
    <property type="project" value="UniProtKB-KW"/>
</dbReference>
<evidence type="ECO:0000313" key="5">
    <source>
        <dbReference type="Proteomes" id="UP000027318"/>
    </source>
</evidence>
<sequence length="162" mass="18389">MLIIDIEASGLHPDHSYPIEVGIYNAAKPDSSFSFLIQPHADWSYWDECAEEIHGISRTDLETDGITIETACDRLNHYIRLHSPEQPSVISDAPDFDFMWLRCLFNAAGQRMQFKVAGIDSVLEASRQATLFGELERQEMPHRALADARIIGEILQGYLIQR</sequence>
<comment type="caution">
    <text evidence="4">The sequence shown here is derived from an EMBL/GenBank/DDBJ whole genome shotgun (WGS) entry which is preliminary data.</text>
</comment>
<dbReference type="STRING" id="267850.ADINL_2233"/>
<keyword evidence="1" id="KW-0540">Nuclease</keyword>
<evidence type="ECO:0000256" key="2">
    <source>
        <dbReference type="ARBA" id="ARBA00022839"/>
    </source>
</evidence>
<proteinExistence type="predicted"/>
<dbReference type="RefSeq" id="WP_051632747.1">
    <property type="nucleotide sequence ID" value="NZ_JMSZ01000032.1"/>
</dbReference>
<dbReference type="InterPro" id="IPR036397">
    <property type="entry name" value="RNaseH_sf"/>
</dbReference>